<dbReference type="NCBIfam" id="NF009222">
    <property type="entry name" value="PRK12570.1"/>
    <property type="match status" value="1"/>
</dbReference>
<keyword evidence="3 12" id="KW-0119">Carbohydrate metabolism</keyword>
<evidence type="ECO:0000256" key="11">
    <source>
        <dbReference type="ARBA" id="ARBA00084049"/>
    </source>
</evidence>
<dbReference type="CDD" id="cd05007">
    <property type="entry name" value="SIS_Etherase"/>
    <property type="match status" value="1"/>
</dbReference>
<comment type="subunit">
    <text evidence="1 12">Homodimer.</text>
</comment>
<comment type="pathway">
    <text evidence="6">Cell wall biogenesis.</text>
</comment>
<accession>A0A7K3LZ21</accession>
<evidence type="ECO:0000259" key="13">
    <source>
        <dbReference type="PROSITE" id="PS51464"/>
    </source>
</evidence>
<evidence type="ECO:0000256" key="2">
    <source>
        <dbReference type="ARBA" id="ARBA00023239"/>
    </source>
</evidence>
<dbReference type="PROSITE" id="PS51464">
    <property type="entry name" value="SIS"/>
    <property type="match status" value="1"/>
</dbReference>
<evidence type="ECO:0000256" key="9">
    <source>
        <dbReference type="ARBA" id="ARBA00070061"/>
    </source>
</evidence>
<evidence type="ECO:0000256" key="7">
    <source>
        <dbReference type="ARBA" id="ARBA00061234"/>
    </source>
</evidence>
<dbReference type="NCBIfam" id="TIGR00274">
    <property type="entry name" value="N-acetylmuramic acid 6-phosphate etherase"/>
    <property type="match status" value="1"/>
</dbReference>
<dbReference type="GO" id="GO:0009254">
    <property type="term" value="P:peptidoglycan turnover"/>
    <property type="evidence" value="ECO:0007669"/>
    <property type="project" value="TreeGrafter"/>
</dbReference>
<keyword evidence="2 12" id="KW-0456">Lyase</keyword>
<dbReference type="PROSITE" id="PS01272">
    <property type="entry name" value="GCKR"/>
    <property type="match status" value="1"/>
</dbReference>
<evidence type="ECO:0000256" key="6">
    <source>
        <dbReference type="ARBA" id="ARBA00060672"/>
    </source>
</evidence>
<dbReference type="GO" id="GO:0046348">
    <property type="term" value="P:amino sugar catabolic process"/>
    <property type="evidence" value="ECO:0007669"/>
    <property type="project" value="InterPro"/>
</dbReference>
<comment type="function">
    <text evidence="12">Specifically catalyzes the cleavage of the D-lactyl ether substituent of MurNAc 6-phosphate, producing GlcNAc 6-phosphate and D-lactate.</text>
</comment>
<dbReference type="Gene3D" id="3.40.50.10490">
    <property type="entry name" value="Glucose-6-phosphate isomerase like protein, domain 1"/>
    <property type="match status" value="1"/>
</dbReference>
<dbReference type="EMBL" id="WLZY01000001">
    <property type="protein sequence ID" value="NDL55942.1"/>
    <property type="molecule type" value="Genomic_DNA"/>
</dbReference>
<dbReference type="InterPro" id="IPR046348">
    <property type="entry name" value="SIS_dom_sf"/>
</dbReference>
<dbReference type="NCBIfam" id="NF003915">
    <property type="entry name" value="PRK05441.1"/>
    <property type="match status" value="1"/>
</dbReference>
<reference evidence="14 15" key="1">
    <citation type="submission" date="2019-11" db="EMBL/GenBank/DDBJ databases">
        <authorList>
            <person name="Li X.-J."/>
            <person name="Feng X.-M."/>
        </authorList>
    </citation>
    <scope>NUCLEOTIDE SEQUENCE [LARGE SCALE GENOMIC DNA]</scope>
    <source>
        <strain evidence="14 15">XMNu-373</strain>
    </source>
</reference>
<dbReference type="FunFam" id="3.40.50.10490:FF:000014">
    <property type="entry name" value="N-acetylmuramic acid 6-phosphate etherase"/>
    <property type="match status" value="1"/>
</dbReference>
<dbReference type="PANTHER" id="PTHR10088:SF4">
    <property type="entry name" value="GLUCOKINASE REGULATORY PROTEIN"/>
    <property type="match status" value="1"/>
</dbReference>
<dbReference type="Proteomes" id="UP000460435">
    <property type="component" value="Unassembled WGS sequence"/>
</dbReference>
<keyword evidence="15" id="KW-1185">Reference proteome</keyword>
<dbReference type="FunFam" id="1.10.8.1080:FF:000001">
    <property type="entry name" value="N-acetylmuramic acid 6-phosphate etherase"/>
    <property type="match status" value="1"/>
</dbReference>
<evidence type="ECO:0000256" key="5">
    <source>
        <dbReference type="ARBA" id="ARBA00060595"/>
    </source>
</evidence>
<comment type="pathway">
    <text evidence="5">Amino-sugar metabolism; 1,6-anhydro-N-acetylmuramate degradation.</text>
</comment>
<evidence type="ECO:0000256" key="12">
    <source>
        <dbReference type="HAMAP-Rule" id="MF_00068"/>
    </source>
</evidence>
<dbReference type="InterPro" id="IPR005488">
    <property type="entry name" value="Etherase_MurQ"/>
</dbReference>
<gene>
    <name evidence="12 14" type="primary">murQ</name>
    <name evidence="14" type="ORF">F7O44_02535</name>
</gene>
<dbReference type="InterPro" id="IPR000408">
    <property type="entry name" value="Reg_chr_condens"/>
</dbReference>
<dbReference type="InterPro" id="IPR005486">
    <property type="entry name" value="Glucokinase_regulatory_CS"/>
</dbReference>
<dbReference type="UniPathway" id="UPA00342"/>
<proteinExistence type="inferred from homology"/>
<comment type="miscellaneous">
    <text evidence="12">A lyase-type mechanism (elimination/hydration) is suggested for the cleavage of the lactyl ether bond of MurNAc 6-phosphate, with the formation of an alpha,beta-unsaturated aldehyde intermediate with (E)-stereochemistry, followed by the syn addition of water to give product.</text>
</comment>
<dbReference type="Gene3D" id="1.10.8.1080">
    <property type="match status" value="1"/>
</dbReference>
<dbReference type="RefSeq" id="WP_162448600.1">
    <property type="nucleotide sequence ID" value="NZ_WLZY01000001.1"/>
</dbReference>
<evidence type="ECO:0000256" key="1">
    <source>
        <dbReference type="ARBA" id="ARBA00011738"/>
    </source>
</evidence>
<comment type="catalytic activity">
    <reaction evidence="4 12">
        <text>N-acetyl-D-muramate 6-phosphate + H2O = N-acetyl-D-glucosamine 6-phosphate + (R)-lactate</text>
        <dbReference type="Rhea" id="RHEA:26410"/>
        <dbReference type="ChEBI" id="CHEBI:15377"/>
        <dbReference type="ChEBI" id="CHEBI:16004"/>
        <dbReference type="ChEBI" id="CHEBI:57513"/>
        <dbReference type="ChEBI" id="CHEBI:58722"/>
        <dbReference type="EC" id="4.2.1.126"/>
    </reaction>
</comment>
<evidence type="ECO:0000256" key="4">
    <source>
        <dbReference type="ARBA" id="ARBA00051747"/>
    </source>
</evidence>
<dbReference type="HAMAP" id="MF_00068">
    <property type="entry name" value="MurQ"/>
    <property type="match status" value="1"/>
</dbReference>
<feature type="active site" evidence="12">
    <location>
        <position position="116"/>
    </location>
</feature>
<dbReference type="GO" id="GO:0097173">
    <property type="term" value="P:N-acetylmuramic acid catabolic process"/>
    <property type="evidence" value="ECO:0007669"/>
    <property type="project" value="UniProtKB-UniPathway"/>
</dbReference>
<evidence type="ECO:0000313" key="14">
    <source>
        <dbReference type="EMBL" id="NDL55942.1"/>
    </source>
</evidence>
<dbReference type="GO" id="GO:0016803">
    <property type="term" value="F:ether hydrolase activity"/>
    <property type="evidence" value="ECO:0007669"/>
    <property type="project" value="TreeGrafter"/>
</dbReference>
<dbReference type="GO" id="GO:0016835">
    <property type="term" value="F:carbon-oxygen lyase activity"/>
    <property type="evidence" value="ECO:0007669"/>
    <property type="project" value="UniProtKB-UniRule"/>
</dbReference>
<feature type="domain" description="SIS" evidence="13">
    <location>
        <begin position="57"/>
        <end position="220"/>
    </location>
</feature>
<dbReference type="InterPro" id="IPR001347">
    <property type="entry name" value="SIS_dom"/>
</dbReference>
<dbReference type="InterPro" id="IPR040190">
    <property type="entry name" value="MURQ/GCKR"/>
</dbReference>
<dbReference type="PROSITE" id="PS50012">
    <property type="entry name" value="RCC1_3"/>
    <property type="match status" value="1"/>
</dbReference>
<feature type="active site" description="Proton donor" evidence="12">
    <location>
        <position position="85"/>
    </location>
</feature>
<comment type="caution">
    <text evidence="14">The sequence shown here is derived from an EMBL/GenBank/DDBJ whole genome shotgun (WGS) entry which is preliminary data.</text>
</comment>
<dbReference type="PANTHER" id="PTHR10088">
    <property type="entry name" value="GLUCOKINASE REGULATORY PROTEIN"/>
    <property type="match status" value="1"/>
</dbReference>
<evidence type="ECO:0000256" key="3">
    <source>
        <dbReference type="ARBA" id="ARBA00023277"/>
    </source>
</evidence>
<comment type="similarity">
    <text evidence="7 12">Belongs to the GCKR-like family. MurNAc-6-P etherase subfamily.</text>
</comment>
<protein>
    <recommendedName>
        <fullName evidence="9 12">N-acetylmuramic acid 6-phosphate etherase</fullName>
        <shortName evidence="12">MurNAc-6-P etherase</shortName>
        <ecNumber evidence="8 12">4.2.1.126</ecNumber>
    </recommendedName>
    <alternativeName>
        <fullName evidence="11 12">N-acetylmuramic acid 6-phosphate hydrolase</fullName>
    </alternativeName>
    <alternativeName>
        <fullName evidence="10 12">N-acetylmuramic acid 6-phosphate lyase</fullName>
    </alternativeName>
</protein>
<dbReference type="GO" id="GO:0097367">
    <property type="term" value="F:carbohydrate derivative binding"/>
    <property type="evidence" value="ECO:0007669"/>
    <property type="project" value="InterPro"/>
</dbReference>
<sequence>MTTPLEQLMTEQVDEQYNSIDTASVAELAGIMNEADATVPAAVNAALGQIVPAVEGVVARLKAGGRLFYVGAGTAGRLGVLDASECPPTFNTAPGQVYGILAGGMEALVAAQEGAEDDEQAGAADVISHGVGSGDAVVGIASSGRTPYVLGALRAARDLGALTIALACNADSDIGLAADLPIEVLVGPEVVAGSTRLKAGTAQKMVLNMISTISMVQLGKTYGNLMVDMRATNEKLRERAIRMVRLVTDAGRDEALAALHAADMEVKPAILLIRSGVDVPEARARLQRAEGRLRLALEE</sequence>
<comment type="pathway">
    <text evidence="12">Amino-sugar metabolism; N-acetylmuramate degradation.</text>
</comment>
<dbReference type="EC" id="4.2.1.126" evidence="8 12"/>
<dbReference type="AlphaFoldDB" id="A0A7K3LZ21"/>
<evidence type="ECO:0000256" key="10">
    <source>
        <dbReference type="ARBA" id="ARBA00077905"/>
    </source>
</evidence>
<evidence type="ECO:0000256" key="8">
    <source>
        <dbReference type="ARBA" id="ARBA00067056"/>
    </source>
</evidence>
<dbReference type="SUPFAM" id="SSF53697">
    <property type="entry name" value="SIS domain"/>
    <property type="match status" value="1"/>
</dbReference>
<dbReference type="Pfam" id="PF22645">
    <property type="entry name" value="GKRP_SIS_N"/>
    <property type="match status" value="1"/>
</dbReference>
<organism evidence="14 15">
    <name type="scientific">Phytoactinopolyspora mesophila</name>
    <dbReference type="NCBI Taxonomy" id="2650750"/>
    <lineage>
        <taxon>Bacteria</taxon>
        <taxon>Bacillati</taxon>
        <taxon>Actinomycetota</taxon>
        <taxon>Actinomycetes</taxon>
        <taxon>Jiangellales</taxon>
        <taxon>Jiangellaceae</taxon>
        <taxon>Phytoactinopolyspora</taxon>
    </lineage>
</organism>
<evidence type="ECO:0000313" key="15">
    <source>
        <dbReference type="Proteomes" id="UP000460435"/>
    </source>
</evidence>
<name>A0A7K3LZ21_9ACTN</name>